<dbReference type="RefSeq" id="WP_011908122.1">
    <property type="nucleotide sequence ID" value="NZ_CP089965.1"/>
</dbReference>
<dbReference type="NCBIfam" id="TIGR02216">
    <property type="entry name" value="phage_TIGR02216"/>
    <property type="match status" value="1"/>
</dbReference>
<dbReference type="OrthoDB" id="7582980at2"/>
<gene>
    <name evidence="1" type="ORF">C8J28_106187</name>
</gene>
<comment type="caution">
    <text evidence="1">The sequence shown here is derived from an EMBL/GenBank/DDBJ whole genome shotgun (WGS) entry which is preliminary data.</text>
</comment>
<dbReference type="AlphaFoldDB" id="A0A2T5K9H2"/>
<dbReference type="Pfam" id="PF09550">
    <property type="entry name" value="Phage_TAC_6"/>
    <property type="match status" value="1"/>
</dbReference>
<proteinExistence type="predicted"/>
<keyword evidence="2" id="KW-1185">Reference proteome</keyword>
<sequence>MAGLDWAGLLRVGLEGLRLSPDAFWRLTPAELRIMLGASAVSPLSRARLDELLRAYPDMRKDEDDG</sequence>
<dbReference type="EMBL" id="QAOT01000006">
    <property type="protein sequence ID" value="PTR19039.1"/>
    <property type="molecule type" value="Genomic_DNA"/>
</dbReference>
<dbReference type="InterPro" id="IPR011739">
    <property type="entry name" value="GTA_rcc01693"/>
</dbReference>
<protein>
    <submittedName>
        <fullName evidence="1">Putative phage protein (TIGR02216 family)</fullName>
    </submittedName>
</protein>
<organism evidence="1 2">
    <name type="scientific">Cereibacter azotoformans</name>
    <dbReference type="NCBI Taxonomy" id="43057"/>
    <lineage>
        <taxon>Bacteria</taxon>
        <taxon>Pseudomonadati</taxon>
        <taxon>Pseudomonadota</taxon>
        <taxon>Alphaproteobacteria</taxon>
        <taxon>Rhodobacterales</taxon>
        <taxon>Paracoccaceae</taxon>
        <taxon>Cereibacter</taxon>
    </lineage>
</organism>
<evidence type="ECO:0000313" key="1">
    <source>
        <dbReference type="EMBL" id="PTR19039.1"/>
    </source>
</evidence>
<dbReference type="InterPro" id="IPR019056">
    <property type="entry name" value="Phage_TAC_6"/>
</dbReference>
<name>A0A2T5K9H2_9RHOB</name>
<reference evidence="1 2" key="1">
    <citation type="submission" date="2018-04" db="EMBL/GenBank/DDBJ databases">
        <title>Genomic Encyclopedia of Type Strains, Phase III (KMG-III): the genomes of soil and plant-associated and newly described type strains.</title>
        <authorList>
            <person name="Whitman W."/>
        </authorList>
    </citation>
    <scope>NUCLEOTIDE SEQUENCE [LARGE SCALE GENOMIC DNA]</scope>
    <source>
        <strain evidence="1 2">KA25</strain>
    </source>
</reference>
<evidence type="ECO:0000313" key="2">
    <source>
        <dbReference type="Proteomes" id="UP000244060"/>
    </source>
</evidence>
<accession>A0A2T5K9H2</accession>
<dbReference type="Proteomes" id="UP000244060">
    <property type="component" value="Unassembled WGS sequence"/>
</dbReference>